<feature type="chain" id="PRO_5016026971" description="Serine protease" evidence="1">
    <location>
        <begin position="30"/>
        <end position="59"/>
    </location>
</feature>
<reference evidence="3" key="2">
    <citation type="submission" date="2018-03" db="EMBL/GenBank/DDBJ databases">
        <authorList>
            <person name="Derbyshire K."/>
            <person name="Gray T.A."/>
            <person name="Champion M."/>
        </authorList>
    </citation>
    <scope>NUCLEOTIDE SEQUENCE [LARGE SCALE GENOMIC DNA]</scope>
    <source>
        <strain evidence="3">MKD8</strain>
    </source>
</reference>
<gene>
    <name evidence="2" type="ORF">D806_001000</name>
</gene>
<dbReference type="GeneID" id="93455021"/>
<organism evidence="2 3">
    <name type="scientific">Mycolicibacterium smegmatis (strain MKD8)</name>
    <name type="common">Mycobacterium smegmatis</name>
    <dbReference type="NCBI Taxonomy" id="1214915"/>
    <lineage>
        <taxon>Bacteria</taxon>
        <taxon>Bacillati</taxon>
        <taxon>Actinomycetota</taxon>
        <taxon>Actinomycetes</taxon>
        <taxon>Mycobacteriales</taxon>
        <taxon>Mycobacteriaceae</taxon>
        <taxon>Mycolicibacterium</taxon>
    </lineage>
</organism>
<evidence type="ECO:0000313" key="2">
    <source>
        <dbReference type="EMBL" id="AWT51094.1"/>
    </source>
</evidence>
<dbReference type="EMBL" id="CP027541">
    <property type="protein sequence ID" value="AWT51094.1"/>
    <property type="molecule type" value="Genomic_DNA"/>
</dbReference>
<evidence type="ECO:0008006" key="4">
    <source>
        <dbReference type="Google" id="ProtNLM"/>
    </source>
</evidence>
<dbReference type="Proteomes" id="UP000011200">
    <property type="component" value="Chromosome"/>
</dbReference>
<dbReference type="RefSeq" id="WP_011726663.1">
    <property type="nucleotide sequence ID" value="NZ_CP027541.1"/>
</dbReference>
<dbReference type="AlphaFoldDB" id="A0A2U9PH82"/>
<evidence type="ECO:0000256" key="1">
    <source>
        <dbReference type="SAM" id="SignalP"/>
    </source>
</evidence>
<feature type="signal peptide" evidence="1">
    <location>
        <begin position="1"/>
        <end position="29"/>
    </location>
</feature>
<keyword evidence="1" id="KW-0732">Signal</keyword>
<proteinExistence type="predicted"/>
<accession>A0A2U9PH82</accession>
<sequence>MRKFGVATGMAVAGGLVAAVVGLPNPASADPGDQPWVNTLGPNVTVLKVSNSVSRASER</sequence>
<protein>
    <recommendedName>
        <fullName evidence="4">Serine protease</fullName>
    </recommendedName>
</protein>
<name>A0A2U9PH82_MYCSE</name>
<evidence type="ECO:0000313" key="3">
    <source>
        <dbReference type="Proteomes" id="UP000011200"/>
    </source>
</evidence>
<reference evidence="2 3" key="1">
    <citation type="journal article" date="2013" name="Genome Announc.">
        <title>Draft genome sequence of MKD8, a conjugal recipient Mycobacterium smegmatis strain.</title>
        <authorList>
            <person name="Gray T.A."/>
            <person name="Palumbo M.J."/>
            <person name="Derbyshire K.M."/>
        </authorList>
    </citation>
    <scope>NUCLEOTIDE SEQUENCE [LARGE SCALE GENOMIC DNA]</scope>
    <source>
        <strain evidence="2 3">MKD8</strain>
    </source>
</reference>